<feature type="compositionally biased region" description="Pro residues" evidence="1">
    <location>
        <begin position="137"/>
        <end position="155"/>
    </location>
</feature>
<name>A0AAE0C580_9CHLO</name>
<evidence type="ECO:0000256" key="1">
    <source>
        <dbReference type="SAM" id="MobiDB-lite"/>
    </source>
</evidence>
<dbReference type="EMBL" id="LGRX02028536">
    <property type="protein sequence ID" value="KAK3247953.1"/>
    <property type="molecule type" value="Genomic_DNA"/>
</dbReference>
<evidence type="ECO:0000313" key="3">
    <source>
        <dbReference type="EMBL" id="KAK3247953.1"/>
    </source>
</evidence>
<feature type="signal peptide" evidence="2">
    <location>
        <begin position="1"/>
        <end position="22"/>
    </location>
</feature>
<keyword evidence="4" id="KW-1185">Reference proteome</keyword>
<protein>
    <submittedName>
        <fullName evidence="3">Uncharacterized protein</fullName>
    </submittedName>
</protein>
<sequence>MPCWSMPTLRILLCSLSVVALANDVPQYVDGYPKVLITDKVSATFSARTDQAALLYWAVVAAGSQVPTADQVVDGDNGVTWAISTDTESTAANEDKYISAQSLTPGNSYVIYMVLRNYLDAYYGPIESLSFTTEANPSPPPVTPRPTASPTPSPTESPTKVSVEQGDSTTAPTSNTTETESMALSTQKVTGAWLICVLAGLQWVTDTLYVDVINKPLRYTIPKANLRRLAMTEHFDEQSITM</sequence>
<evidence type="ECO:0000256" key="2">
    <source>
        <dbReference type="SAM" id="SignalP"/>
    </source>
</evidence>
<feature type="compositionally biased region" description="Low complexity" evidence="1">
    <location>
        <begin position="156"/>
        <end position="181"/>
    </location>
</feature>
<gene>
    <name evidence="3" type="ORF">CYMTET_42563</name>
</gene>
<dbReference type="Proteomes" id="UP001190700">
    <property type="component" value="Unassembled WGS sequence"/>
</dbReference>
<organism evidence="3 4">
    <name type="scientific">Cymbomonas tetramitiformis</name>
    <dbReference type="NCBI Taxonomy" id="36881"/>
    <lineage>
        <taxon>Eukaryota</taxon>
        <taxon>Viridiplantae</taxon>
        <taxon>Chlorophyta</taxon>
        <taxon>Pyramimonadophyceae</taxon>
        <taxon>Pyramimonadales</taxon>
        <taxon>Pyramimonadaceae</taxon>
        <taxon>Cymbomonas</taxon>
    </lineage>
</organism>
<feature type="chain" id="PRO_5042098332" evidence="2">
    <location>
        <begin position="23"/>
        <end position="242"/>
    </location>
</feature>
<comment type="caution">
    <text evidence="3">The sequence shown here is derived from an EMBL/GenBank/DDBJ whole genome shotgun (WGS) entry which is preliminary data.</text>
</comment>
<evidence type="ECO:0000313" key="4">
    <source>
        <dbReference type="Proteomes" id="UP001190700"/>
    </source>
</evidence>
<dbReference type="AlphaFoldDB" id="A0AAE0C580"/>
<reference evidence="3 4" key="1">
    <citation type="journal article" date="2015" name="Genome Biol. Evol.">
        <title>Comparative Genomics of a Bacterivorous Green Alga Reveals Evolutionary Causalities and Consequences of Phago-Mixotrophic Mode of Nutrition.</title>
        <authorList>
            <person name="Burns J.A."/>
            <person name="Paasch A."/>
            <person name="Narechania A."/>
            <person name="Kim E."/>
        </authorList>
    </citation>
    <scope>NUCLEOTIDE SEQUENCE [LARGE SCALE GENOMIC DNA]</scope>
    <source>
        <strain evidence="3 4">PLY_AMNH</strain>
    </source>
</reference>
<proteinExistence type="predicted"/>
<keyword evidence="2" id="KW-0732">Signal</keyword>
<accession>A0AAE0C580</accession>
<feature type="region of interest" description="Disordered" evidence="1">
    <location>
        <begin position="133"/>
        <end position="182"/>
    </location>
</feature>